<comment type="caution">
    <text evidence="2">The sequence shown here is derived from an EMBL/GenBank/DDBJ whole genome shotgun (WGS) entry which is preliminary data.</text>
</comment>
<organism evidence="2 3">
    <name type="scientific">Taenia crassiceps</name>
    <dbReference type="NCBI Taxonomy" id="6207"/>
    <lineage>
        <taxon>Eukaryota</taxon>
        <taxon>Metazoa</taxon>
        <taxon>Spiralia</taxon>
        <taxon>Lophotrochozoa</taxon>
        <taxon>Platyhelminthes</taxon>
        <taxon>Cestoda</taxon>
        <taxon>Eucestoda</taxon>
        <taxon>Cyclophyllidea</taxon>
        <taxon>Taeniidae</taxon>
        <taxon>Taenia</taxon>
    </lineage>
</organism>
<feature type="signal peptide" evidence="1">
    <location>
        <begin position="1"/>
        <end position="23"/>
    </location>
</feature>
<keyword evidence="1" id="KW-0732">Signal</keyword>
<evidence type="ECO:0000313" key="2">
    <source>
        <dbReference type="EMBL" id="KAL5105995.1"/>
    </source>
</evidence>
<sequence>MPPYDRGKSRLLGWSLTCLLVNGFPCHKQEASLGVHVVKLEFSNLIFVIVSTNGKLGDMVLFERQTSNFPESISPRQTSTYESRMLIGRDRDEAHLLAKKIATELKTDKKVIVSSTLGRPISYSDAGELCKALIPP</sequence>
<protein>
    <recommendedName>
        <fullName evidence="4">Proteasome assembly chaperone 3</fullName>
    </recommendedName>
</protein>
<reference evidence="2 3" key="1">
    <citation type="journal article" date="2022" name="Front. Cell. Infect. Microbiol.">
        <title>The Genomes of Two Strains of Taenia crassiceps the Animal Model for the Study of Human Cysticercosis.</title>
        <authorList>
            <person name="Bobes R.J."/>
            <person name="Estrada K."/>
            <person name="Rios-Valencia D.G."/>
            <person name="Calderon-Gallegos A."/>
            <person name="de la Torre P."/>
            <person name="Carrero J.C."/>
            <person name="Sanchez-Flores A."/>
            <person name="Laclette J.P."/>
        </authorList>
    </citation>
    <scope>NUCLEOTIDE SEQUENCE [LARGE SCALE GENOMIC DNA]</scope>
    <source>
        <strain evidence="2">WFUcys</strain>
    </source>
</reference>
<dbReference type="Pfam" id="PF10178">
    <property type="entry name" value="PAC3"/>
    <property type="match status" value="1"/>
</dbReference>
<accession>A0ABR4Q8R3</accession>
<dbReference type="Gene3D" id="3.30.230.90">
    <property type="match status" value="1"/>
</dbReference>
<dbReference type="EMBL" id="JAKROA010000006">
    <property type="protein sequence ID" value="KAL5105995.1"/>
    <property type="molecule type" value="Genomic_DNA"/>
</dbReference>
<evidence type="ECO:0008006" key="4">
    <source>
        <dbReference type="Google" id="ProtNLM"/>
    </source>
</evidence>
<dbReference type="Proteomes" id="UP001651158">
    <property type="component" value="Unassembled WGS sequence"/>
</dbReference>
<name>A0ABR4Q8R3_9CEST</name>
<dbReference type="InterPro" id="IPR018788">
    <property type="entry name" value="Proteasome_assmbl_chp_3"/>
</dbReference>
<keyword evidence="3" id="KW-1185">Reference proteome</keyword>
<evidence type="ECO:0000313" key="3">
    <source>
        <dbReference type="Proteomes" id="UP001651158"/>
    </source>
</evidence>
<proteinExistence type="predicted"/>
<gene>
    <name evidence="2" type="ORF">TcWFU_000076</name>
</gene>
<dbReference type="InterPro" id="IPR053720">
    <property type="entry name" value="Psm_Assembly_Chaperone"/>
</dbReference>
<feature type="chain" id="PRO_5045556946" description="Proteasome assembly chaperone 3" evidence="1">
    <location>
        <begin position="24"/>
        <end position="136"/>
    </location>
</feature>
<evidence type="ECO:0000256" key="1">
    <source>
        <dbReference type="SAM" id="SignalP"/>
    </source>
</evidence>